<dbReference type="EMBL" id="OR343189">
    <property type="protein sequence ID" value="WNL50177.1"/>
    <property type="molecule type" value="Genomic_DNA"/>
</dbReference>
<name>A0AA96J109_9VIRU</name>
<organism evidence="1">
    <name type="scientific">Marseillevirus sp</name>
    <dbReference type="NCBI Taxonomy" id="2809551"/>
    <lineage>
        <taxon>Viruses</taxon>
        <taxon>Varidnaviria</taxon>
        <taxon>Bamfordvirae</taxon>
        <taxon>Nucleocytoviricota</taxon>
        <taxon>Megaviricetes</taxon>
        <taxon>Pimascovirales</taxon>
        <taxon>Pimascovirales incertae sedis</taxon>
        <taxon>Marseilleviridae</taxon>
        <taxon>Marseillevirus</taxon>
    </lineage>
</organism>
<accession>A0AA96J109</accession>
<protein>
    <recommendedName>
        <fullName evidence="2">MORN repeat-containing protein</fullName>
    </recommendedName>
</protein>
<evidence type="ECO:0000313" key="1">
    <source>
        <dbReference type="EMBL" id="WNL50177.1"/>
    </source>
</evidence>
<evidence type="ECO:0008006" key="2">
    <source>
        <dbReference type="Google" id="ProtNLM"/>
    </source>
</evidence>
<dbReference type="SUPFAM" id="SSF82185">
    <property type="entry name" value="Histone H3 K4-specific methyltransferase SET7/9 N-terminal domain"/>
    <property type="match status" value="1"/>
</dbReference>
<reference evidence="1" key="1">
    <citation type="submission" date="2023-07" db="EMBL/GenBank/DDBJ databases">
        <authorList>
            <person name="Xia Y."/>
        </authorList>
    </citation>
    <scope>NUCLEOTIDE SEQUENCE</scope>
    <source>
        <strain evidence="1">E</strain>
    </source>
</reference>
<proteinExistence type="predicted"/>
<sequence length="256" mass="29940">MDKFLQKKELVSFCVCEEGCSLNKKKFVSIEHKETSAKTKEIRHILPDKSLHFLVSEHEKMTEFSKHGAKIFLPRVEQEFDNWLAHGKYRVFRMLADGKKELKAEGECVKGKPHGTFRYYGVDNTVETIITFVDGRVIEISDSNGVEAVVSRNKRNGAVHYLEKKREKCDPCLKISRYVFSELGCEWESFKLSLTTISQRFKKYERRCSLIFSDTPEIRETTFSNDLEREDFTPNGLFLMARCFWIECPSTEREYV</sequence>
<gene>
    <name evidence="1" type="ORF">MarDSR_138</name>
</gene>